<keyword evidence="2 5" id="KW-0689">Ribosomal protein</keyword>
<dbReference type="GO" id="GO:0003735">
    <property type="term" value="F:structural constituent of ribosome"/>
    <property type="evidence" value="ECO:0007669"/>
    <property type="project" value="InterPro"/>
</dbReference>
<dbReference type="AlphaFoldDB" id="G8R2L0"/>
<dbReference type="NCBIfam" id="TIGR00012">
    <property type="entry name" value="L29"/>
    <property type="match status" value="1"/>
</dbReference>
<protein>
    <recommendedName>
        <fullName evidence="4 5">Large ribosomal subunit protein uL29</fullName>
    </recommendedName>
</protein>
<accession>G8R2L0</accession>
<dbReference type="KEGG" id="oho:Oweho_3067"/>
<dbReference type="SUPFAM" id="SSF46561">
    <property type="entry name" value="Ribosomal protein L29 (L29p)"/>
    <property type="match status" value="1"/>
</dbReference>
<evidence type="ECO:0000313" key="6">
    <source>
        <dbReference type="EMBL" id="AEV34022.1"/>
    </source>
</evidence>
<evidence type="ECO:0000256" key="1">
    <source>
        <dbReference type="ARBA" id="ARBA00009254"/>
    </source>
</evidence>
<dbReference type="EMBL" id="CP003156">
    <property type="protein sequence ID" value="AEV34022.1"/>
    <property type="molecule type" value="Genomic_DNA"/>
</dbReference>
<evidence type="ECO:0000256" key="4">
    <source>
        <dbReference type="ARBA" id="ARBA00035204"/>
    </source>
</evidence>
<dbReference type="HOGENOM" id="CLU_158491_5_1_10"/>
<dbReference type="InterPro" id="IPR036049">
    <property type="entry name" value="Ribosomal_uL29_sf"/>
</dbReference>
<keyword evidence="7" id="KW-1185">Reference proteome</keyword>
<dbReference type="GO" id="GO:0006412">
    <property type="term" value="P:translation"/>
    <property type="evidence" value="ECO:0007669"/>
    <property type="project" value="UniProtKB-UniRule"/>
</dbReference>
<name>G8R2L0_OWEHD</name>
<dbReference type="GO" id="GO:1990904">
    <property type="term" value="C:ribonucleoprotein complex"/>
    <property type="evidence" value="ECO:0007669"/>
    <property type="project" value="UniProtKB-KW"/>
</dbReference>
<dbReference type="Proteomes" id="UP000005631">
    <property type="component" value="Chromosome"/>
</dbReference>
<comment type="similarity">
    <text evidence="1 5">Belongs to the universal ribosomal protein uL29 family.</text>
</comment>
<dbReference type="HAMAP" id="MF_00374">
    <property type="entry name" value="Ribosomal_uL29"/>
    <property type="match status" value="1"/>
</dbReference>
<dbReference type="OrthoDB" id="5296761at2"/>
<dbReference type="Gene3D" id="1.10.287.310">
    <property type="match status" value="1"/>
</dbReference>
<keyword evidence="3 5" id="KW-0687">Ribonucleoprotein</keyword>
<dbReference type="PROSITE" id="PS00579">
    <property type="entry name" value="RIBOSOMAL_L29"/>
    <property type="match status" value="1"/>
</dbReference>
<evidence type="ECO:0000256" key="2">
    <source>
        <dbReference type="ARBA" id="ARBA00022980"/>
    </source>
</evidence>
<evidence type="ECO:0000256" key="5">
    <source>
        <dbReference type="HAMAP-Rule" id="MF_00374"/>
    </source>
</evidence>
<dbReference type="RefSeq" id="WP_014203369.1">
    <property type="nucleotide sequence ID" value="NC_016599.1"/>
</dbReference>
<dbReference type="STRING" id="926562.Oweho_3067"/>
<dbReference type="Pfam" id="PF00831">
    <property type="entry name" value="Ribosomal_L29"/>
    <property type="match status" value="1"/>
</dbReference>
<gene>
    <name evidence="5" type="primary">rpmC</name>
    <name evidence="6" type="ordered locus">Oweho_3067</name>
</gene>
<dbReference type="eggNOG" id="COG0255">
    <property type="taxonomic scope" value="Bacteria"/>
</dbReference>
<sequence>MKASVVREMTTQEIKEQLEELKLTYSKTKMGHTISPLENPLELKKARKNIARLSTELRSRQLTSEQQ</sequence>
<dbReference type="InterPro" id="IPR001854">
    <property type="entry name" value="Ribosomal_uL29"/>
</dbReference>
<reference evidence="6 7" key="1">
    <citation type="journal article" date="2012" name="Stand. Genomic Sci.">
        <title>Genome sequence of the orange-pigmented seawater bacterium Owenweeksia hongkongensis type strain (UST20020801(T)).</title>
        <authorList>
            <person name="Riedel T."/>
            <person name="Held B."/>
            <person name="Nolan M."/>
            <person name="Lucas S."/>
            <person name="Lapidus A."/>
            <person name="Tice H."/>
            <person name="Del Rio T.G."/>
            <person name="Cheng J.F."/>
            <person name="Han C."/>
            <person name="Tapia R."/>
            <person name="Goodwin L.A."/>
            <person name="Pitluck S."/>
            <person name="Liolios K."/>
            <person name="Mavromatis K."/>
            <person name="Pagani I."/>
            <person name="Ivanova N."/>
            <person name="Mikhailova N."/>
            <person name="Pati A."/>
            <person name="Chen A."/>
            <person name="Palaniappan K."/>
            <person name="Rohde M."/>
            <person name="Tindall B.J."/>
            <person name="Detter J.C."/>
            <person name="Goker M."/>
            <person name="Woyke T."/>
            <person name="Bristow J."/>
            <person name="Eisen J.A."/>
            <person name="Markowitz V."/>
            <person name="Hugenholtz P."/>
            <person name="Klenk H.P."/>
            <person name="Kyrpides N.C."/>
        </authorList>
    </citation>
    <scope>NUCLEOTIDE SEQUENCE</scope>
    <source>
        <strain evidence="7">DSM 17368 / JCM 12287 / NRRL B-23963</strain>
    </source>
</reference>
<evidence type="ECO:0000313" key="7">
    <source>
        <dbReference type="Proteomes" id="UP000005631"/>
    </source>
</evidence>
<evidence type="ECO:0000256" key="3">
    <source>
        <dbReference type="ARBA" id="ARBA00023274"/>
    </source>
</evidence>
<dbReference type="InterPro" id="IPR018254">
    <property type="entry name" value="Ribosomal_uL29_CS"/>
</dbReference>
<proteinExistence type="inferred from homology"/>
<dbReference type="GO" id="GO:0005840">
    <property type="term" value="C:ribosome"/>
    <property type="evidence" value="ECO:0007669"/>
    <property type="project" value="UniProtKB-KW"/>
</dbReference>
<organism evidence="6 7">
    <name type="scientific">Owenweeksia hongkongensis (strain DSM 17368 / CIP 108786 / JCM 12287 / NRRL B-23963 / UST20020801)</name>
    <dbReference type="NCBI Taxonomy" id="926562"/>
    <lineage>
        <taxon>Bacteria</taxon>
        <taxon>Pseudomonadati</taxon>
        <taxon>Bacteroidota</taxon>
        <taxon>Flavobacteriia</taxon>
        <taxon>Flavobacteriales</taxon>
        <taxon>Owenweeksiaceae</taxon>
        <taxon>Owenweeksia</taxon>
    </lineage>
</organism>